<name>X0HYA7_FUSOX</name>
<dbReference type="AlphaFoldDB" id="X0HYA7"/>
<reference evidence="1" key="2">
    <citation type="submission" date="2014-03" db="EMBL/GenBank/DDBJ databases">
        <title>The Genome Annotation of Fusarium oxysporum PHW808.</title>
        <authorList>
            <consortium name="The Broad Institute Genomics Platform"/>
            <person name="Ma L.-J."/>
            <person name="Corby-Kistler H."/>
            <person name="Broz K."/>
            <person name="Gale L.R."/>
            <person name="Jonkers W."/>
            <person name="O'Donnell K."/>
            <person name="Ploetz R."/>
            <person name="Steinberg C."/>
            <person name="Schwartz D.C."/>
            <person name="VanEtten H."/>
            <person name="Zhou S."/>
            <person name="Young S.K."/>
            <person name="Zeng Q."/>
            <person name="Gargeya S."/>
            <person name="Fitzgerald M."/>
            <person name="Abouelleil A."/>
            <person name="Alvarado L."/>
            <person name="Chapman S.B."/>
            <person name="Gainer-Dewar J."/>
            <person name="Goldberg J."/>
            <person name="Griggs A."/>
            <person name="Gujja S."/>
            <person name="Hansen M."/>
            <person name="Howarth C."/>
            <person name="Imamovic A."/>
            <person name="Ireland A."/>
            <person name="Larimer J."/>
            <person name="McCowan C."/>
            <person name="Murphy C."/>
            <person name="Pearson M."/>
            <person name="Poon T.W."/>
            <person name="Priest M."/>
            <person name="Roberts A."/>
            <person name="Saif S."/>
            <person name="Shea T."/>
            <person name="Sykes S."/>
            <person name="Wortman J."/>
            <person name="Nusbaum C."/>
            <person name="Birren B."/>
        </authorList>
    </citation>
    <scope>NUCLEOTIDE SEQUENCE</scope>
    <source>
        <strain evidence="1">54008</strain>
    </source>
</reference>
<evidence type="ECO:0000313" key="1">
    <source>
        <dbReference type="EMBL" id="EXL66099.1"/>
    </source>
</evidence>
<dbReference type="HOGENOM" id="CLU_3191401_0_0_1"/>
<gene>
    <name evidence="1" type="ORF">FOPG_17705</name>
</gene>
<protein>
    <submittedName>
        <fullName evidence="1">Uncharacterized protein</fullName>
    </submittedName>
</protein>
<sequence length="46" mass="5294">MKTTRMCGSTLPGCGRAIRTMFTRTPTSNFDPQNYHYPWQKLPQCA</sequence>
<reference evidence="1" key="1">
    <citation type="submission" date="2011-11" db="EMBL/GenBank/DDBJ databases">
        <title>The Genome Sequence of Fusarium oxysporum PHW808.</title>
        <authorList>
            <consortium name="The Broad Institute Genome Sequencing Platform"/>
            <person name="Ma L.-J."/>
            <person name="Gale L.R."/>
            <person name="Schwartz D.C."/>
            <person name="Zhou S."/>
            <person name="Corby-Kistler H."/>
            <person name="Young S.K."/>
            <person name="Zeng Q."/>
            <person name="Gargeya S."/>
            <person name="Fitzgerald M."/>
            <person name="Haas B."/>
            <person name="Abouelleil A."/>
            <person name="Alvarado L."/>
            <person name="Arachchi H.M."/>
            <person name="Berlin A."/>
            <person name="Brown A."/>
            <person name="Chapman S.B."/>
            <person name="Chen Z."/>
            <person name="Dunbar C."/>
            <person name="Freedman E."/>
            <person name="Gearin G."/>
            <person name="Goldberg J."/>
            <person name="Griggs A."/>
            <person name="Gujja S."/>
            <person name="Heiman D."/>
            <person name="Howarth C."/>
            <person name="Larson L."/>
            <person name="Lui A."/>
            <person name="MacDonald P.J.P."/>
            <person name="Montmayeur A."/>
            <person name="Murphy C."/>
            <person name="Neiman D."/>
            <person name="Pearson M."/>
            <person name="Priest M."/>
            <person name="Roberts A."/>
            <person name="Saif S."/>
            <person name="Shea T."/>
            <person name="Shenoy N."/>
            <person name="Sisk P."/>
            <person name="Stolte C."/>
            <person name="Sykes S."/>
            <person name="Wortman J."/>
            <person name="Nusbaum C."/>
            <person name="Birren B."/>
        </authorList>
    </citation>
    <scope>NUCLEOTIDE SEQUENCE [LARGE SCALE GENOMIC DNA]</scope>
    <source>
        <strain evidence="1">54008</strain>
    </source>
</reference>
<dbReference type="EMBL" id="KK033499">
    <property type="protein sequence ID" value="EXL66099.1"/>
    <property type="molecule type" value="Genomic_DNA"/>
</dbReference>
<accession>X0HYA7</accession>
<dbReference type="Proteomes" id="UP000030676">
    <property type="component" value="Unassembled WGS sequence"/>
</dbReference>
<organism evidence="1">
    <name type="scientific">Fusarium oxysporum f. sp. conglutinans race 2 54008</name>
    <dbReference type="NCBI Taxonomy" id="1089457"/>
    <lineage>
        <taxon>Eukaryota</taxon>
        <taxon>Fungi</taxon>
        <taxon>Dikarya</taxon>
        <taxon>Ascomycota</taxon>
        <taxon>Pezizomycotina</taxon>
        <taxon>Sordariomycetes</taxon>
        <taxon>Hypocreomycetidae</taxon>
        <taxon>Hypocreales</taxon>
        <taxon>Nectriaceae</taxon>
        <taxon>Fusarium</taxon>
        <taxon>Fusarium oxysporum species complex</taxon>
    </lineage>
</organism>
<proteinExistence type="predicted"/>